<keyword evidence="2" id="KW-1185">Reference proteome</keyword>
<evidence type="ECO:0000313" key="1">
    <source>
        <dbReference type="EMBL" id="GGA19361.1"/>
    </source>
</evidence>
<name>A0ABQ1FKF2_9GAMM</name>
<protein>
    <submittedName>
        <fullName evidence="1">Uncharacterized protein</fullName>
    </submittedName>
</protein>
<comment type="caution">
    <text evidence="1">The sequence shown here is derived from an EMBL/GenBank/DDBJ whole genome shotgun (WGS) entry which is preliminary data.</text>
</comment>
<reference evidence="2" key="1">
    <citation type="journal article" date="2019" name="Int. J. Syst. Evol. Microbiol.">
        <title>The Global Catalogue of Microorganisms (GCM) 10K type strain sequencing project: providing services to taxonomists for standard genome sequencing and annotation.</title>
        <authorList>
            <consortium name="The Broad Institute Genomics Platform"/>
            <consortium name="The Broad Institute Genome Sequencing Center for Infectious Disease"/>
            <person name="Wu L."/>
            <person name="Ma J."/>
        </authorList>
    </citation>
    <scope>NUCLEOTIDE SEQUENCE [LARGE SCALE GENOMIC DNA]</scope>
    <source>
        <strain evidence="2">CGMCC 1.15439</strain>
    </source>
</reference>
<evidence type="ECO:0000313" key="2">
    <source>
        <dbReference type="Proteomes" id="UP000620046"/>
    </source>
</evidence>
<dbReference type="EMBL" id="BMJA01000001">
    <property type="protein sequence ID" value="GGA19361.1"/>
    <property type="molecule type" value="Genomic_DNA"/>
</dbReference>
<proteinExistence type="predicted"/>
<gene>
    <name evidence="1" type="ORF">GCM10010981_04200</name>
</gene>
<accession>A0ABQ1FKF2</accession>
<dbReference type="Proteomes" id="UP000620046">
    <property type="component" value="Unassembled WGS sequence"/>
</dbReference>
<sequence>MARPMRATQKWTFTLPLVGIFLGTETSPREALIYSARPSVRVGWDEIPAPGTTRKLGFHPSLHVSIDPD</sequence>
<organism evidence="1 2">
    <name type="scientific">Dyella nitratireducens</name>
    <dbReference type="NCBI Taxonomy" id="1849580"/>
    <lineage>
        <taxon>Bacteria</taxon>
        <taxon>Pseudomonadati</taxon>
        <taxon>Pseudomonadota</taxon>
        <taxon>Gammaproteobacteria</taxon>
        <taxon>Lysobacterales</taxon>
        <taxon>Rhodanobacteraceae</taxon>
        <taxon>Dyella</taxon>
    </lineage>
</organism>